<accession>A0A316YX08</accession>
<sequence>SKWEATLREEETIQAAAMPLKDVPSCMTLFDNWASCFALGPQIKAVYRYGSLQDCKDKLDDFKFCLTMKGQNPEERRATWIRRRAEKSAGIRLTDSSENVWRLRKDP</sequence>
<evidence type="ECO:0000313" key="1">
    <source>
        <dbReference type="EMBL" id="PWN93967.1"/>
    </source>
</evidence>
<evidence type="ECO:0008006" key="3">
    <source>
        <dbReference type="Google" id="ProtNLM"/>
    </source>
</evidence>
<dbReference type="EMBL" id="KZ819634">
    <property type="protein sequence ID" value="PWN93967.1"/>
    <property type="molecule type" value="Genomic_DNA"/>
</dbReference>
<dbReference type="InParanoid" id="A0A316YX08"/>
<dbReference type="Pfam" id="PF11326">
    <property type="entry name" value="PANTS-like"/>
    <property type="match status" value="1"/>
</dbReference>
<dbReference type="OrthoDB" id="2017405at2759"/>
<dbReference type="PANTHER" id="PTHR28052">
    <property type="entry name" value="UPF0545 PROTEIN C22ORF39"/>
    <property type="match status" value="1"/>
</dbReference>
<dbReference type="AlphaFoldDB" id="A0A316YX08"/>
<keyword evidence="2" id="KW-1185">Reference proteome</keyword>
<dbReference type="Proteomes" id="UP000245768">
    <property type="component" value="Unassembled WGS sequence"/>
</dbReference>
<feature type="non-terminal residue" evidence="1">
    <location>
        <position position="1"/>
    </location>
</feature>
<evidence type="ECO:0000313" key="2">
    <source>
        <dbReference type="Proteomes" id="UP000245768"/>
    </source>
</evidence>
<organism evidence="1 2">
    <name type="scientific">Acaromyces ingoldii</name>
    <dbReference type="NCBI Taxonomy" id="215250"/>
    <lineage>
        <taxon>Eukaryota</taxon>
        <taxon>Fungi</taxon>
        <taxon>Dikarya</taxon>
        <taxon>Basidiomycota</taxon>
        <taxon>Ustilaginomycotina</taxon>
        <taxon>Exobasidiomycetes</taxon>
        <taxon>Exobasidiales</taxon>
        <taxon>Cryptobasidiaceae</taxon>
        <taxon>Acaromyces</taxon>
    </lineage>
</organism>
<name>A0A316YX08_9BASI</name>
<dbReference type="GeneID" id="37040414"/>
<proteinExistence type="predicted"/>
<gene>
    <name evidence="1" type="ORF">FA10DRAFT_215992</name>
</gene>
<reference evidence="1 2" key="1">
    <citation type="journal article" date="2018" name="Mol. Biol. Evol.">
        <title>Broad Genomic Sampling Reveals a Smut Pathogenic Ancestry of the Fungal Clade Ustilaginomycotina.</title>
        <authorList>
            <person name="Kijpornyongpan T."/>
            <person name="Mondo S.J."/>
            <person name="Barry K."/>
            <person name="Sandor L."/>
            <person name="Lee J."/>
            <person name="Lipzen A."/>
            <person name="Pangilinan J."/>
            <person name="LaButti K."/>
            <person name="Hainaut M."/>
            <person name="Henrissat B."/>
            <person name="Grigoriev I.V."/>
            <person name="Spatafora J.W."/>
            <person name="Aime M.C."/>
        </authorList>
    </citation>
    <scope>NUCLEOTIDE SEQUENCE [LARGE SCALE GENOMIC DNA]</scope>
    <source>
        <strain evidence="1 2">MCA 4198</strain>
    </source>
</reference>
<dbReference type="PANTHER" id="PTHR28052:SF1">
    <property type="entry name" value="UPF0545 PROTEIN C22ORF39"/>
    <property type="match status" value="1"/>
</dbReference>
<feature type="non-terminal residue" evidence="1">
    <location>
        <position position="107"/>
    </location>
</feature>
<protein>
    <recommendedName>
        <fullName evidence="3">Early meiotic induction protein 1</fullName>
    </recommendedName>
</protein>
<dbReference type="RefSeq" id="XP_025381165.1">
    <property type="nucleotide sequence ID" value="XM_025518498.1"/>
</dbReference>
<dbReference type="STRING" id="215250.A0A316YX08"/>
<dbReference type="InterPro" id="IPR021475">
    <property type="entry name" value="Pants/Emi1-like"/>
</dbReference>